<gene>
    <name evidence="2" type="ORF">AFUS01_LOCUS9549</name>
</gene>
<evidence type="ECO:0000313" key="2">
    <source>
        <dbReference type="EMBL" id="CAG7720263.1"/>
    </source>
</evidence>
<evidence type="ECO:0000256" key="1">
    <source>
        <dbReference type="SAM" id="MobiDB-lite"/>
    </source>
</evidence>
<protein>
    <submittedName>
        <fullName evidence="2">Uncharacterized protein</fullName>
    </submittedName>
</protein>
<dbReference type="AlphaFoldDB" id="A0A8J2K6J4"/>
<feature type="non-terminal residue" evidence="2">
    <location>
        <position position="1"/>
    </location>
</feature>
<dbReference type="Proteomes" id="UP000708208">
    <property type="component" value="Unassembled WGS sequence"/>
</dbReference>
<name>A0A8J2K6J4_9HEXA</name>
<feature type="compositionally biased region" description="Basic and acidic residues" evidence="1">
    <location>
        <begin position="27"/>
        <end position="41"/>
    </location>
</feature>
<reference evidence="2" key="1">
    <citation type="submission" date="2021-06" db="EMBL/GenBank/DDBJ databases">
        <authorList>
            <person name="Hodson N. C."/>
            <person name="Mongue J. A."/>
            <person name="Jaron S. K."/>
        </authorList>
    </citation>
    <scope>NUCLEOTIDE SEQUENCE</scope>
</reference>
<feature type="region of interest" description="Disordered" evidence="1">
    <location>
        <begin position="1"/>
        <end position="41"/>
    </location>
</feature>
<accession>A0A8J2K6J4</accession>
<evidence type="ECO:0000313" key="3">
    <source>
        <dbReference type="Proteomes" id="UP000708208"/>
    </source>
</evidence>
<proteinExistence type="predicted"/>
<keyword evidence="3" id="KW-1185">Reference proteome</keyword>
<sequence>VGSAKHFTEDGNTTNSSTPPPETSIDDPQKIEVKSELTEEG</sequence>
<organism evidence="2 3">
    <name type="scientific">Allacma fusca</name>
    <dbReference type="NCBI Taxonomy" id="39272"/>
    <lineage>
        <taxon>Eukaryota</taxon>
        <taxon>Metazoa</taxon>
        <taxon>Ecdysozoa</taxon>
        <taxon>Arthropoda</taxon>
        <taxon>Hexapoda</taxon>
        <taxon>Collembola</taxon>
        <taxon>Symphypleona</taxon>
        <taxon>Sminthuridae</taxon>
        <taxon>Allacma</taxon>
    </lineage>
</organism>
<dbReference type="EMBL" id="CAJVCH010069041">
    <property type="protein sequence ID" value="CAG7720263.1"/>
    <property type="molecule type" value="Genomic_DNA"/>
</dbReference>
<comment type="caution">
    <text evidence="2">The sequence shown here is derived from an EMBL/GenBank/DDBJ whole genome shotgun (WGS) entry which is preliminary data.</text>
</comment>